<keyword evidence="3" id="KW-1003">Cell membrane</keyword>
<evidence type="ECO:0000256" key="7">
    <source>
        <dbReference type="SAM" id="Phobius"/>
    </source>
</evidence>
<dbReference type="SUPFAM" id="SSF103473">
    <property type="entry name" value="MFS general substrate transporter"/>
    <property type="match status" value="1"/>
</dbReference>
<feature type="transmembrane region" description="Helical" evidence="7">
    <location>
        <begin position="207"/>
        <end position="227"/>
    </location>
</feature>
<feature type="transmembrane region" description="Helical" evidence="7">
    <location>
        <begin position="346"/>
        <end position="368"/>
    </location>
</feature>
<organism evidence="9 10">
    <name type="scientific">Physocladia obscura</name>
    <dbReference type="NCBI Taxonomy" id="109957"/>
    <lineage>
        <taxon>Eukaryota</taxon>
        <taxon>Fungi</taxon>
        <taxon>Fungi incertae sedis</taxon>
        <taxon>Chytridiomycota</taxon>
        <taxon>Chytridiomycota incertae sedis</taxon>
        <taxon>Chytridiomycetes</taxon>
        <taxon>Chytridiales</taxon>
        <taxon>Chytriomycetaceae</taxon>
        <taxon>Physocladia</taxon>
    </lineage>
</organism>
<evidence type="ECO:0000256" key="5">
    <source>
        <dbReference type="ARBA" id="ARBA00022989"/>
    </source>
</evidence>
<keyword evidence="10" id="KW-1185">Reference proteome</keyword>
<dbReference type="Proteomes" id="UP001211907">
    <property type="component" value="Unassembled WGS sequence"/>
</dbReference>
<dbReference type="PANTHER" id="PTHR23501:SF191">
    <property type="entry name" value="VACUOLAR BASIC AMINO ACID TRANSPORTER 4"/>
    <property type="match status" value="1"/>
</dbReference>
<feature type="transmembrane region" description="Helical" evidence="7">
    <location>
        <begin position="538"/>
        <end position="558"/>
    </location>
</feature>
<feature type="transmembrane region" description="Helical" evidence="7">
    <location>
        <begin position="140"/>
        <end position="161"/>
    </location>
</feature>
<dbReference type="CDD" id="cd17502">
    <property type="entry name" value="MFS_Azr1_MDR_like"/>
    <property type="match status" value="1"/>
</dbReference>
<gene>
    <name evidence="9" type="ORF">HK100_005734</name>
</gene>
<reference evidence="9" key="1">
    <citation type="submission" date="2020-05" db="EMBL/GenBank/DDBJ databases">
        <title>Phylogenomic resolution of chytrid fungi.</title>
        <authorList>
            <person name="Stajich J.E."/>
            <person name="Amses K."/>
            <person name="Simmons R."/>
            <person name="Seto K."/>
            <person name="Myers J."/>
            <person name="Bonds A."/>
            <person name="Quandt C.A."/>
            <person name="Barry K."/>
            <person name="Liu P."/>
            <person name="Grigoriev I."/>
            <person name="Longcore J.E."/>
            <person name="James T.Y."/>
        </authorList>
    </citation>
    <scope>NUCLEOTIDE SEQUENCE</scope>
    <source>
        <strain evidence="9">JEL0513</strain>
    </source>
</reference>
<comment type="caution">
    <text evidence="9">The sequence shown here is derived from an EMBL/GenBank/DDBJ whole genome shotgun (WGS) entry which is preliminary data.</text>
</comment>
<dbReference type="GO" id="GO:0022857">
    <property type="term" value="F:transmembrane transporter activity"/>
    <property type="evidence" value="ECO:0007669"/>
    <property type="project" value="InterPro"/>
</dbReference>
<dbReference type="GO" id="GO:0005886">
    <property type="term" value="C:plasma membrane"/>
    <property type="evidence" value="ECO:0007669"/>
    <property type="project" value="UniProtKB-SubCell"/>
</dbReference>
<feature type="transmembrane region" description="Helical" evidence="7">
    <location>
        <begin position="312"/>
        <end position="334"/>
    </location>
</feature>
<dbReference type="Gene3D" id="1.20.1250.20">
    <property type="entry name" value="MFS general substrate transporter like domains"/>
    <property type="match status" value="1"/>
</dbReference>
<keyword evidence="2" id="KW-0813">Transport</keyword>
<name>A0AAD5XIS2_9FUNG</name>
<proteinExistence type="predicted"/>
<dbReference type="InterPro" id="IPR036259">
    <property type="entry name" value="MFS_trans_sf"/>
</dbReference>
<feature type="transmembrane region" description="Helical" evidence="7">
    <location>
        <begin position="239"/>
        <end position="260"/>
    </location>
</feature>
<feature type="transmembrane region" description="Helical" evidence="7">
    <location>
        <begin position="84"/>
        <end position="103"/>
    </location>
</feature>
<dbReference type="FunFam" id="1.20.1720.10:FF:000004">
    <property type="entry name" value="EmrB/QacA family drug resistance transporter"/>
    <property type="match status" value="1"/>
</dbReference>
<feature type="domain" description="Major facilitator superfamily (MFS) profile" evidence="8">
    <location>
        <begin position="50"/>
        <end position="562"/>
    </location>
</feature>
<protein>
    <recommendedName>
        <fullName evidence="8">Major facilitator superfamily (MFS) profile domain-containing protein</fullName>
    </recommendedName>
</protein>
<keyword evidence="4 7" id="KW-0812">Transmembrane</keyword>
<evidence type="ECO:0000256" key="4">
    <source>
        <dbReference type="ARBA" id="ARBA00022692"/>
    </source>
</evidence>
<dbReference type="Pfam" id="PF07690">
    <property type="entry name" value="MFS_1"/>
    <property type="match status" value="1"/>
</dbReference>
<dbReference type="InterPro" id="IPR020846">
    <property type="entry name" value="MFS_dom"/>
</dbReference>
<evidence type="ECO:0000313" key="9">
    <source>
        <dbReference type="EMBL" id="KAJ3132062.1"/>
    </source>
</evidence>
<evidence type="ECO:0000313" key="10">
    <source>
        <dbReference type="Proteomes" id="UP001211907"/>
    </source>
</evidence>
<dbReference type="EMBL" id="JADGJH010000267">
    <property type="protein sequence ID" value="KAJ3132062.1"/>
    <property type="molecule type" value="Genomic_DNA"/>
</dbReference>
<dbReference type="AlphaFoldDB" id="A0AAD5XIS2"/>
<dbReference type="PROSITE" id="PS50850">
    <property type="entry name" value="MFS"/>
    <property type="match status" value="1"/>
</dbReference>
<feature type="transmembrane region" description="Helical" evidence="7">
    <location>
        <begin position="47"/>
        <end position="72"/>
    </location>
</feature>
<evidence type="ECO:0000256" key="2">
    <source>
        <dbReference type="ARBA" id="ARBA00022448"/>
    </source>
</evidence>
<evidence type="ECO:0000256" key="6">
    <source>
        <dbReference type="ARBA" id="ARBA00023136"/>
    </source>
</evidence>
<feature type="transmembrane region" description="Helical" evidence="7">
    <location>
        <begin position="375"/>
        <end position="393"/>
    </location>
</feature>
<dbReference type="InterPro" id="IPR011701">
    <property type="entry name" value="MFS"/>
</dbReference>
<dbReference type="Gene3D" id="1.20.1720.10">
    <property type="entry name" value="Multidrug resistance protein D"/>
    <property type="match status" value="1"/>
</dbReference>
<feature type="transmembrane region" description="Helical" evidence="7">
    <location>
        <begin position="173"/>
        <end position="195"/>
    </location>
</feature>
<evidence type="ECO:0000259" key="8">
    <source>
        <dbReference type="PROSITE" id="PS50850"/>
    </source>
</evidence>
<feature type="transmembrane region" description="Helical" evidence="7">
    <location>
        <begin position="272"/>
        <end position="291"/>
    </location>
</feature>
<feature type="transmembrane region" description="Helical" evidence="7">
    <location>
        <begin position="436"/>
        <end position="460"/>
    </location>
</feature>
<comment type="subcellular location">
    <subcellularLocation>
        <location evidence="1">Cell membrane</location>
        <topology evidence="1">Multi-pass membrane protein</topology>
    </subcellularLocation>
</comment>
<keyword evidence="5 7" id="KW-1133">Transmembrane helix</keyword>
<evidence type="ECO:0000256" key="1">
    <source>
        <dbReference type="ARBA" id="ARBA00004651"/>
    </source>
</evidence>
<dbReference type="PANTHER" id="PTHR23501">
    <property type="entry name" value="MAJOR FACILITATOR SUPERFAMILY"/>
    <property type="match status" value="1"/>
</dbReference>
<feature type="transmembrane region" description="Helical" evidence="7">
    <location>
        <begin position="405"/>
        <end position="424"/>
    </location>
</feature>
<feature type="transmembrane region" description="Helical" evidence="7">
    <location>
        <begin position="115"/>
        <end position="134"/>
    </location>
</feature>
<accession>A0AAD5XIS2</accession>
<keyword evidence="6 7" id="KW-0472">Membrane</keyword>
<evidence type="ECO:0000256" key="3">
    <source>
        <dbReference type="ARBA" id="ARBA00022475"/>
    </source>
</evidence>
<sequence>MKVTEPQARETDFLEVRTDTETNAPEAQPIEETSADYVKIPLKRAQFALVFIGLLFAIFLTALDQSIATTAFKSIVEDFGHQDLVSWIGTAYLLTSASSGALYGKMSDIFGRKWILVFAICMFELGSLICGVSNSMFSLIIGRAVAGLGGGGIFSLVLILFTDIVSMRDRGKYQGMIGGISGIATIIAPLIGGAITDTGNWRWCFLINLPFGVVTLVTIITFLSIPSEKGSLRAKFARVDFMGSITLFAAIFCFLTPLQLGGSTWPWNSGQTIGMLVGSLFFLAIFIFVELKIATEPIIPASLFSESSVAGLLAIFAALGCGMISGTYFLSLFFQVVFGATATEGGLASVPLMLGMVFTLILSGIAVSKTGKYMIFFYVGPIVMAIGIGLTSLLNKNSSEVVKVIYLLIFGLGTGTMVQVRALAIQASVPKNLVAIATAAGITFNILGGAFGIAIAGTIFNNVVARSISRATELQEFITKFSSSGIYVDSTDVLQILNLLQSSAQNYPNSTTEAAIYNSTLEKATSELLDGFIQAFNLTYLCLLAIPGVILIAAIFFVKQFDIGAGGKHP</sequence>